<dbReference type="Proteomes" id="UP001054945">
    <property type="component" value="Unassembled WGS sequence"/>
</dbReference>
<evidence type="ECO:0000313" key="1">
    <source>
        <dbReference type="EMBL" id="GIY97285.1"/>
    </source>
</evidence>
<dbReference type="EMBL" id="BPLR01018145">
    <property type="protein sequence ID" value="GIY97285.1"/>
    <property type="molecule type" value="Genomic_DNA"/>
</dbReference>
<accession>A0AAV4XQ54</accession>
<keyword evidence="2" id="KW-1185">Reference proteome</keyword>
<reference evidence="1 2" key="1">
    <citation type="submission" date="2021-06" db="EMBL/GenBank/DDBJ databases">
        <title>Caerostris extrusa draft genome.</title>
        <authorList>
            <person name="Kono N."/>
            <person name="Arakawa K."/>
        </authorList>
    </citation>
    <scope>NUCLEOTIDE SEQUENCE [LARGE SCALE GENOMIC DNA]</scope>
</reference>
<organism evidence="1 2">
    <name type="scientific">Caerostris extrusa</name>
    <name type="common">Bark spider</name>
    <name type="synonym">Caerostris bankana</name>
    <dbReference type="NCBI Taxonomy" id="172846"/>
    <lineage>
        <taxon>Eukaryota</taxon>
        <taxon>Metazoa</taxon>
        <taxon>Ecdysozoa</taxon>
        <taxon>Arthropoda</taxon>
        <taxon>Chelicerata</taxon>
        <taxon>Arachnida</taxon>
        <taxon>Araneae</taxon>
        <taxon>Araneomorphae</taxon>
        <taxon>Entelegynae</taxon>
        <taxon>Araneoidea</taxon>
        <taxon>Araneidae</taxon>
        <taxon>Caerostris</taxon>
    </lineage>
</organism>
<evidence type="ECO:0000313" key="2">
    <source>
        <dbReference type="Proteomes" id="UP001054945"/>
    </source>
</evidence>
<proteinExistence type="predicted"/>
<comment type="caution">
    <text evidence="1">The sequence shown here is derived from an EMBL/GenBank/DDBJ whole genome shotgun (WGS) entry which is preliminary data.</text>
</comment>
<sequence length="73" mass="8186">MDYLILSKHFLRVFYLCSELCEVASFCRTVECMATENSHKCPRKESPQIYGAGHARGLSQDHCCPLSAAESCL</sequence>
<protein>
    <submittedName>
        <fullName evidence="1">Uncharacterized protein</fullName>
    </submittedName>
</protein>
<name>A0AAV4XQ54_CAEEX</name>
<gene>
    <name evidence="1" type="ORF">CEXT_302441</name>
</gene>
<dbReference type="AlphaFoldDB" id="A0AAV4XQ54"/>